<evidence type="ECO:0000313" key="3">
    <source>
        <dbReference type="EMBL" id="VFR31930.1"/>
    </source>
</evidence>
<evidence type="ECO:0000256" key="1">
    <source>
        <dbReference type="SAM" id="MobiDB-lite"/>
    </source>
</evidence>
<reference evidence="4" key="1">
    <citation type="submission" date="2019-03" db="EMBL/GenBank/DDBJ databases">
        <authorList>
            <person name="Danneels B."/>
        </authorList>
    </citation>
    <scope>NUCLEOTIDE SEQUENCE</scope>
</reference>
<feature type="domain" description="Amidohydrolase 3" evidence="2">
    <location>
        <begin position="79"/>
        <end position="554"/>
    </location>
</feature>
<dbReference type="Gene3D" id="3.20.20.140">
    <property type="entry name" value="Metal-dependent hydrolases"/>
    <property type="match status" value="1"/>
</dbReference>
<dbReference type="InterPro" id="IPR006311">
    <property type="entry name" value="TAT_signal"/>
</dbReference>
<dbReference type="SUPFAM" id="SSF51338">
    <property type="entry name" value="Composite domain of metallo-dependent hydrolases"/>
    <property type="match status" value="1"/>
</dbReference>
<dbReference type="SUPFAM" id="SSF51556">
    <property type="entry name" value="Metallo-dependent hydrolases"/>
    <property type="match status" value="1"/>
</dbReference>
<organism evidence="4">
    <name type="scientific">plant metagenome</name>
    <dbReference type="NCBI Taxonomy" id="1297885"/>
    <lineage>
        <taxon>unclassified sequences</taxon>
        <taxon>metagenomes</taxon>
        <taxon>organismal metagenomes</taxon>
    </lineage>
</organism>
<feature type="region of interest" description="Disordered" evidence="1">
    <location>
        <begin position="188"/>
        <end position="207"/>
    </location>
</feature>
<dbReference type="InterPro" id="IPR013108">
    <property type="entry name" value="Amidohydro_3"/>
</dbReference>
<dbReference type="PANTHER" id="PTHR22642:SF2">
    <property type="entry name" value="PROTEIN LONG AFTER FAR-RED 3"/>
    <property type="match status" value="1"/>
</dbReference>
<accession>A0A484SHM3</accession>
<protein>
    <submittedName>
        <fullName evidence="4">Exoenzymes regulatory protein AepA in lipid-linked oligosaccharide synthesis cluster</fullName>
    </submittedName>
</protein>
<sequence length="563" mass="60884">MISRRTFLAAAGGALVATQPLMAWAASRSAAADTLYLNGRVWTGLPGAGPAQAIAVAGNRIVYVGDNDGARAHAGRRTRIVDLGGAFVMPGIIDNHTHFQRSSFMLSQAQLRDAATREEFVERVGKAAHELPAGRWLRGGNWDAERWGGELPTRHWIDPVTGDVPVAVVRLDQHLLLANSVAMRLAGVTRDTPDPEGGVIGRDEDGEPNGLFRDRAKALVEDAIPPSSHADIEAALKAGSDYALSLGVTQVHITEVYTDTQEALRRWRAKGPTPIRFYSLVPIEGWEAVAAEVASDGRGDDWVRWGGVKGLVDGSLGSRTALFEAPYADDPHNHGLFRQPPERLQEMITGADAAGLHVAIHAIGDRANDLLFDMFAAVVERNGPRDRRFRLEHAQHLAERDIPRFAAQDVIASMQPYHAIDDGRWAERPLGKDRLHGAWAVRSLLDAGARVTFGSDWPVAPLDPLLGLQAAVLRQTLDGLNPDGWVPEQRITMDEALTAYTVSNAHAGFQEDRLGRVAPGMIADLAIFDRDLTITDPAHLHEAKVLRTVVDGGVGYDSGALAG</sequence>
<gene>
    <name evidence="3" type="ORF">ANK1_4037</name>
    <name evidence="4" type="ORF">ANK2_4038</name>
</gene>
<evidence type="ECO:0000259" key="2">
    <source>
        <dbReference type="Pfam" id="PF07969"/>
    </source>
</evidence>
<dbReference type="GO" id="GO:0016810">
    <property type="term" value="F:hydrolase activity, acting on carbon-nitrogen (but not peptide) bonds"/>
    <property type="evidence" value="ECO:0007669"/>
    <property type="project" value="InterPro"/>
</dbReference>
<evidence type="ECO:0000313" key="4">
    <source>
        <dbReference type="EMBL" id="VFR60759.1"/>
    </source>
</evidence>
<dbReference type="EMBL" id="CAADIA010000006">
    <property type="protein sequence ID" value="VFR31930.1"/>
    <property type="molecule type" value="Genomic_DNA"/>
</dbReference>
<dbReference type="CDD" id="cd01300">
    <property type="entry name" value="YtcJ_like"/>
    <property type="match status" value="1"/>
</dbReference>
<dbReference type="PROSITE" id="PS51318">
    <property type="entry name" value="TAT"/>
    <property type="match status" value="1"/>
</dbReference>
<dbReference type="EMBL" id="CAADIF010000005">
    <property type="protein sequence ID" value="VFR60759.1"/>
    <property type="molecule type" value="Genomic_DNA"/>
</dbReference>
<name>A0A484SHM3_9ZZZZ</name>
<dbReference type="InterPro" id="IPR011059">
    <property type="entry name" value="Metal-dep_hydrolase_composite"/>
</dbReference>
<dbReference type="AlphaFoldDB" id="A0A484SHM3"/>
<dbReference type="Pfam" id="PF07969">
    <property type="entry name" value="Amidohydro_3"/>
    <property type="match status" value="1"/>
</dbReference>
<dbReference type="Gene3D" id="3.10.310.70">
    <property type="match status" value="1"/>
</dbReference>
<dbReference type="InterPro" id="IPR033932">
    <property type="entry name" value="YtcJ-like"/>
</dbReference>
<proteinExistence type="predicted"/>
<dbReference type="Gene3D" id="2.30.40.10">
    <property type="entry name" value="Urease, subunit C, domain 1"/>
    <property type="match status" value="1"/>
</dbReference>
<dbReference type="PANTHER" id="PTHR22642">
    <property type="entry name" value="IMIDAZOLONEPROPIONASE"/>
    <property type="match status" value="1"/>
</dbReference>
<dbReference type="InterPro" id="IPR032466">
    <property type="entry name" value="Metal_Hydrolase"/>
</dbReference>